<reference evidence="2 3" key="1">
    <citation type="journal article" date="2013" name="BMC Genomics">
        <title>Reconstruction of the lipid metabolism for the microalga Monoraphidium neglectum from its genome sequence reveals characteristics suitable for biofuel production.</title>
        <authorList>
            <person name="Bogen C."/>
            <person name="Al-Dilaimi A."/>
            <person name="Albersmeier A."/>
            <person name="Wichmann J."/>
            <person name="Grundmann M."/>
            <person name="Rupp O."/>
            <person name="Lauersen K.J."/>
            <person name="Blifernez-Klassen O."/>
            <person name="Kalinowski J."/>
            <person name="Goesmann A."/>
            <person name="Mussgnug J.H."/>
            <person name="Kruse O."/>
        </authorList>
    </citation>
    <scope>NUCLEOTIDE SEQUENCE [LARGE SCALE GENOMIC DNA]</scope>
    <source>
        <strain evidence="2 3">SAG 48.87</strain>
    </source>
</reference>
<accession>A0A0D2JSN9</accession>
<feature type="compositionally biased region" description="Basic residues" evidence="1">
    <location>
        <begin position="38"/>
        <end position="49"/>
    </location>
</feature>
<dbReference type="InterPro" id="IPR039333">
    <property type="entry name" value="PYM1"/>
</dbReference>
<evidence type="ECO:0000313" key="3">
    <source>
        <dbReference type="Proteomes" id="UP000054498"/>
    </source>
</evidence>
<dbReference type="GO" id="GO:0005737">
    <property type="term" value="C:cytoplasm"/>
    <property type="evidence" value="ECO:0007669"/>
    <property type="project" value="TreeGrafter"/>
</dbReference>
<dbReference type="GO" id="GO:0035145">
    <property type="term" value="C:exon-exon junction complex"/>
    <property type="evidence" value="ECO:0007669"/>
    <property type="project" value="TreeGrafter"/>
</dbReference>
<dbReference type="PANTHER" id="PTHR22959">
    <property type="entry name" value="PYM PROTEIN"/>
    <property type="match status" value="1"/>
</dbReference>
<feature type="region of interest" description="Disordered" evidence="1">
    <location>
        <begin position="1"/>
        <end position="106"/>
    </location>
</feature>
<dbReference type="OrthoDB" id="548815at2759"/>
<organism evidence="2 3">
    <name type="scientific">Monoraphidium neglectum</name>
    <dbReference type="NCBI Taxonomy" id="145388"/>
    <lineage>
        <taxon>Eukaryota</taxon>
        <taxon>Viridiplantae</taxon>
        <taxon>Chlorophyta</taxon>
        <taxon>core chlorophytes</taxon>
        <taxon>Chlorophyceae</taxon>
        <taxon>CS clade</taxon>
        <taxon>Sphaeropleales</taxon>
        <taxon>Selenastraceae</taxon>
        <taxon>Monoraphidium</taxon>
    </lineage>
</organism>
<dbReference type="GeneID" id="25738822"/>
<feature type="compositionally biased region" description="Low complexity" evidence="1">
    <location>
        <begin position="60"/>
        <end position="84"/>
    </location>
</feature>
<sequence length="170" mass="17299">MDNYVINEKGEKFKVGGPRCPGYDPSADSGSASAAKSKAAKKNEKRKAKKADGHDEDAADASAAPSTSTSSAAPAANGSAAAGASAGGGQAAAAAGEAGAAALSGPAAVVDKQIKALNKKVRQCQSLATREKQGGEPLTSQEREKLDKMPGWEKEIRDLQRMMQQLTAGQ</sequence>
<dbReference type="PANTHER" id="PTHR22959:SF0">
    <property type="entry name" value="PARTNER OF Y14 AND MAGO"/>
    <property type="match status" value="1"/>
</dbReference>
<dbReference type="GO" id="GO:1903259">
    <property type="term" value="P:exon-exon junction complex disassembly"/>
    <property type="evidence" value="ECO:0007669"/>
    <property type="project" value="InterPro"/>
</dbReference>
<keyword evidence="3" id="KW-1185">Reference proteome</keyword>
<dbReference type="KEGG" id="mng:MNEG_5945"/>
<dbReference type="RefSeq" id="XP_013901032.1">
    <property type="nucleotide sequence ID" value="XM_014045578.1"/>
</dbReference>
<feature type="region of interest" description="Disordered" evidence="1">
    <location>
        <begin position="127"/>
        <end position="149"/>
    </location>
</feature>
<dbReference type="Proteomes" id="UP000054498">
    <property type="component" value="Unassembled WGS sequence"/>
</dbReference>
<name>A0A0D2JSN9_9CHLO</name>
<feature type="compositionally biased region" description="Low complexity" evidence="1">
    <location>
        <begin position="26"/>
        <end position="37"/>
    </location>
</feature>
<dbReference type="GO" id="GO:0003723">
    <property type="term" value="F:RNA binding"/>
    <property type="evidence" value="ECO:0007669"/>
    <property type="project" value="TreeGrafter"/>
</dbReference>
<dbReference type="EMBL" id="KK101143">
    <property type="protein sequence ID" value="KIZ02013.1"/>
    <property type="molecule type" value="Genomic_DNA"/>
</dbReference>
<protein>
    <submittedName>
        <fullName evidence="2">Uncharacterized protein</fullName>
    </submittedName>
</protein>
<evidence type="ECO:0000256" key="1">
    <source>
        <dbReference type="SAM" id="MobiDB-lite"/>
    </source>
</evidence>
<proteinExistence type="predicted"/>
<dbReference type="AlphaFoldDB" id="A0A0D2JSN9"/>
<dbReference type="STRING" id="145388.A0A0D2JSN9"/>
<evidence type="ECO:0000313" key="2">
    <source>
        <dbReference type="EMBL" id="KIZ02013.1"/>
    </source>
</evidence>
<feature type="compositionally biased region" description="Low complexity" evidence="1">
    <location>
        <begin position="91"/>
        <end position="106"/>
    </location>
</feature>
<gene>
    <name evidence="2" type="ORF">MNEG_5945</name>
</gene>